<evidence type="ECO:0000256" key="3">
    <source>
        <dbReference type="ARBA" id="ARBA00022806"/>
    </source>
</evidence>
<reference evidence="6 7" key="1">
    <citation type="journal article" date="2015" name="Genome Biol. Evol.">
        <title>The genome of winter moth (Operophtera brumata) provides a genomic perspective on sexual dimorphism and phenology.</title>
        <authorList>
            <person name="Derks M.F."/>
            <person name="Smit S."/>
            <person name="Salis L."/>
            <person name="Schijlen E."/>
            <person name="Bossers A."/>
            <person name="Mateman C."/>
            <person name="Pijl A.S."/>
            <person name="de Ridder D."/>
            <person name="Groenen M.A."/>
            <person name="Visser M.E."/>
            <person name="Megens H.J."/>
        </authorList>
    </citation>
    <scope>NUCLEOTIDE SEQUENCE [LARGE SCALE GENOMIC DNA]</scope>
    <source>
        <strain evidence="6">WM2013NL</strain>
        <tissue evidence="6">Head and thorax</tissue>
    </source>
</reference>
<dbReference type="InterPro" id="IPR050474">
    <property type="entry name" value="Hel308_SKI2-like"/>
</dbReference>
<name>A0A0L7KSY0_OPEBR</name>
<dbReference type="InterPro" id="IPR014756">
    <property type="entry name" value="Ig_E-set"/>
</dbReference>
<dbReference type="Gene3D" id="1.10.3380.10">
    <property type="entry name" value="Sec63 N-terminal domain-like domain"/>
    <property type="match status" value="3"/>
</dbReference>
<evidence type="ECO:0000256" key="4">
    <source>
        <dbReference type="ARBA" id="ARBA00022840"/>
    </source>
</evidence>
<gene>
    <name evidence="6" type="ORF">OBRU01_21657</name>
</gene>
<evidence type="ECO:0000259" key="5">
    <source>
        <dbReference type="SMART" id="SM00973"/>
    </source>
</evidence>
<evidence type="ECO:0000256" key="2">
    <source>
        <dbReference type="ARBA" id="ARBA00022801"/>
    </source>
</evidence>
<evidence type="ECO:0000313" key="7">
    <source>
        <dbReference type="Proteomes" id="UP000037510"/>
    </source>
</evidence>
<dbReference type="Gene3D" id="3.40.50.300">
    <property type="entry name" value="P-loop containing nucleotide triphosphate hydrolases"/>
    <property type="match status" value="2"/>
</dbReference>
<keyword evidence="4" id="KW-0067">ATP-binding</keyword>
<proteinExistence type="predicted"/>
<evidence type="ECO:0000256" key="1">
    <source>
        <dbReference type="ARBA" id="ARBA00022741"/>
    </source>
</evidence>
<dbReference type="Gene3D" id="2.60.40.150">
    <property type="entry name" value="C2 domain"/>
    <property type="match status" value="4"/>
</dbReference>
<dbReference type="PANTHER" id="PTHR47961">
    <property type="entry name" value="DNA POLYMERASE THETA, PUTATIVE (AFU_ORTHOLOGUE AFUA_1G05260)-RELATED"/>
    <property type="match status" value="1"/>
</dbReference>
<dbReference type="Pfam" id="PF02889">
    <property type="entry name" value="Sec63"/>
    <property type="match status" value="3"/>
</dbReference>
<dbReference type="InterPro" id="IPR004179">
    <property type="entry name" value="Sec63-dom"/>
</dbReference>
<dbReference type="STRING" id="104452.A0A0L7KSY0"/>
<organism evidence="6 7">
    <name type="scientific">Operophtera brumata</name>
    <name type="common">Winter moth</name>
    <name type="synonym">Phalaena brumata</name>
    <dbReference type="NCBI Taxonomy" id="104452"/>
    <lineage>
        <taxon>Eukaryota</taxon>
        <taxon>Metazoa</taxon>
        <taxon>Ecdysozoa</taxon>
        <taxon>Arthropoda</taxon>
        <taxon>Hexapoda</taxon>
        <taxon>Insecta</taxon>
        <taxon>Pterygota</taxon>
        <taxon>Neoptera</taxon>
        <taxon>Endopterygota</taxon>
        <taxon>Lepidoptera</taxon>
        <taxon>Glossata</taxon>
        <taxon>Ditrysia</taxon>
        <taxon>Geometroidea</taxon>
        <taxon>Geometridae</taxon>
        <taxon>Larentiinae</taxon>
        <taxon>Operophtera</taxon>
    </lineage>
</organism>
<accession>A0A0L7KSY0</accession>
<dbReference type="PANTHER" id="PTHR47961:SF4">
    <property type="entry name" value="ACTIVATING SIGNAL COINTEGRATOR 1 COMPLEX SUBUNIT 3"/>
    <property type="match status" value="1"/>
</dbReference>
<dbReference type="GO" id="GO:0000712">
    <property type="term" value="P:resolution of meiotic recombination intermediates"/>
    <property type="evidence" value="ECO:0007669"/>
    <property type="project" value="TreeGrafter"/>
</dbReference>
<dbReference type="SMART" id="SM00973">
    <property type="entry name" value="Sec63"/>
    <property type="match status" value="1"/>
</dbReference>
<sequence>MLRQPVLYGITPEKMQEDNLAGLIKYERKSGHFQPTELGRIASHFYCTYETMMSYNQLLKPTLGEIELFRVFSLSAEFRHIAVRDEEKLELHKLMERVPYISQLKLEGFALMADMVYVTQSACRLLRAIFEIVLHRGWAQLVDKTLALCKMVDRRMVGTVSGQNASALQDGGQKDLGANEIGELVRAPKLGKMIHKYVHQFPKLELSTHIQPITRSTLRVELTITPDFHWDEKVSRQGDTQIRAPVPEALVVYAHTADHEVHTESRADHFTRLPLGREVKPALSKMIHKYVHQFPKLVLSTHIQPITRSTLRVELTITPDFDWDEKVHGQSEAFWILVEDVDSEVILHHEYFLLKEKYCKDEHQVKLFVPVFEPLPPQYYLRVFYGTLKYCKDEHQLKLFVPVFEPLPLQYYLRVVSDRRASTQTVCASIRAVTAAVLSEGRFYGTLKYCKDEHQLKLFVPVFEPLPLQYYLRVFYGTLKYCKDEHQLKLFVPVHGQSEAFWILVEDVDSEVILHHEYFLLKEKYCKDEHQVKLFVPVFEPLPPQYYLRVFYGTLKYCKDEHQLKLFVPVFEPLPLQYYLRVLPVSFRHLILPEKNLPPTELLDLQPLPISALRNPKYEELMISQSTSGRCVYLVPKDALADIVYADWYHKFASKFNLKSVQSVSLMIVDALQLLGGEEGPVLEVVCSRMRYIASQIGKPIRLVALSLPLADARDVSAWLGCNAHASFNFHPSVRPLPLELHIQVTHDVSAWLGCNAHASFNFHPSVRPLPLELHIQVTHDVSAWLGCNAHASFNFHPSVRPLPLELHIQMLKETLSAGVAYLHEGVDAADRRLVQQLIESGAAQLVVVAAELAFAFAAHVHTVIIADTYTYNGKLHAYEQYPITTVLQMVGRACRPLEDDHSVAVLMCVAHQKQFFTKLKIRGLLEIISSAAEFSELCIRHREENIIKALAAKYSLVSRLKHSFDPTFLNSVIYLLNDAESQNETNHYHHHYSDN</sequence>
<dbReference type="FunFam" id="2.60.40.150:FF:000004">
    <property type="entry name" value="RNA helicase, activating signal cointegrator 1"/>
    <property type="match status" value="1"/>
</dbReference>
<feature type="non-terminal residue" evidence="6">
    <location>
        <position position="996"/>
    </location>
</feature>
<dbReference type="InterPro" id="IPR027417">
    <property type="entry name" value="P-loop_NTPase"/>
</dbReference>
<keyword evidence="2" id="KW-0378">Hydrolase</keyword>
<dbReference type="SUPFAM" id="SSF81296">
    <property type="entry name" value="E set domains"/>
    <property type="match status" value="2"/>
</dbReference>
<dbReference type="GO" id="GO:0016787">
    <property type="term" value="F:hydrolase activity"/>
    <property type="evidence" value="ECO:0007669"/>
    <property type="project" value="UniProtKB-KW"/>
</dbReference>
<dbReference type="GO" id="GO:0005524">
    <property type="term" value="F:ATP binding"/>
    <property type="evidence" value="ECO:0007669"/>
    <property type="project" value="UniProtKB-KW"/>
</dbReference>
<keyword evidence="7" id="KW-1185">Reference proteome</keyword>
<dbReference type="GO" id="GO:0003678">
    <property type="term" value="F:DNA helicase activity"/>
    <property type="evidence" value="ECO:0007669"/>
    <property type="project" value="TreeGrafter"/>
</dbReference>
<dbReference type="EMBL" id="JTDY01006278">
    <property type="protein sequence ID" value="KOB66146.1"/>
    <property type="molecule type" value="Genomic_DNA"/>
</dbReference>
<dbReference type="Proteomes" id="UP000037510">
    <property type="component" value="Unassembled WGS sequence"/>
</dbReference>
<dbReference type="InterPro" id="IPR035892">
    <property type="entry name" value="C2_domain_sf"/>
</dbReference>
<protein>
    <submittedName>
        <fullName evidence="6">Sec63 Brl domain protein</fullName>
    </submittedName>
</protein>
<evidence type="ECO:0000313" key="6">
    <source>
        <dbReference type="EMBL" id="KOB66146.1"/>
    </source>
</evidence>
<dbReference type="GO" id="GO:0005634">
    <property type="term" value="C:nucleus"/>
    <property type="evidence" value="ECO:0007669"/>
    <property type="project" value="TreeGrafter"/>
</dbReference>
<keyword evidence="1" id="KW-0547">Nucleotide-binding</keyword>
<feature type="domain" description="SEC63" evidence="5">
    <location>
        <begin position="35"/>
        <end position="399"/>
    </location>
</feature>
<comment type="caution">
    <text evidence="6">The sequence shown here is derived from an EMBL/GenBank/DDBJ whole genome shotgun (WGS) entry which is preliminary data.</text>
</comment>
<dbReference type="Gene3D" id="1.10.150.20">
    <property type="entry name" value="5' to 3' exonuclease, C-terminal subdomain"/>
    <property type="match status" value="1"/>
</dbReference>
<dbReference type="SUPFAM" id="SSF158702">
    <property type="entry name" value="Sec63 N-terminal domain-like"/>
    <property type="match status" value="2"/>
</dbReference>
<keyword evidence="3" id="KW-0347">Helicase</keyword>
<dbReference type="SUPFAM" id="SSF52540">
    <property type="entry name" value="P-loop containing nucleoside triphosphate hydrolases"/>
    <property type="match status" value="2"/>
</dbReference>
<dbReference type="AlphaFoldDB" id="A0A0L7KSY0"/>